<keyword evidence="1" id="KW-0732">Signal</keyword>
<name>A0A951P7E1_9CYAN</name>
<organism evidence="2 3">
    <name type="scientific">Pegethrix bostrychoides GSE-TBD4-15B</name>
    <dbReference type="NCBI Taxonomy" id="2839662"/>
    <lineage>
        <taxon>Bacteria</taxon>
        <taxon>Bacillati</taxon>
        <taxon>Cyanobacteriota</taxon>
        <taxon>Cyanophyceae</taxon>
        <taxon>Oculatellales</taxon>
        <taxon>Oculatellaceae</taxon>
        <taxon>Pegethrix</taxon>
    </lineage>
</organism>
<dbReference type="Proteomes" id="UP000707356">
    <property type="component" value="Unassembled WGS sequence"/>
</dbReference>
<dbReference type="AlphaFoldDB" id="A0A951P7E1"/>
<reference evidence="2" key="1">
    <citation type="submission" date="2021-05" db="EMBL/GenBank/DDBJ databases">
        <authorList>
            <person name="Pietrasiak N."/>
            <person name="Ward R."/>
            <person name="Stajich J.E."/>
            <person name="Kurbessoian T."/>
        </authorList>
    </citation>
    <scope>NUCLEOTIDE SEQUENCE</scope>
    <source>
        <strain evidence="2">GSE-TBD4-15B</strain>
    </source>
</reference>
<evidence type="ECO:0000313" key="2">
    <source>
        <dbReference type="EMBL" id="MBW4463968.1"/>
    </source>
</evidence>
<proteinExistence type="predicted"/>
<gene>
    <name evidence="2" type="ORF">KME07_00800</name>
</gene>
<feature type="signal peptide" evidence="1">
    <location>
        <begin position="1"/>
        <end position="25"/>
    </location>
</feature>
<evidence type="ECO:0008006" key="4">
    <source>
        <dbReference type="Google" id="ProtNLM"/>
    </source>
</evidence>
<evidence type="ECO:0000256" key="1">
    <source>
        <dbReference type="SAM" id="SignalP"/>
    </source>
</evidence>
<protein>
    <recommendedName>
        <fullName evidence="4">Bacterial Ig-like domain-containing protein</fullName>
    </recommendedName>
</protein>
<dbReference type="EMBL" id="JAHHHV010000003">
    <property type="protein sequence ID" value="MBW4463968.1"/>
    <property type="molecule type" value="Genomic_DNA"/>
</dbReference>
<comment type="caution">
    <text evidence="2">The sequence shown here is derived from an EMBL/GenBank/DDBJ whole genome shotgun (WGS) entry which is preliminary data.</text>
</comment>
<evidence type="ECO:0000313" key="3">
    <source>
        <dbReference type="Proteomes" id="UP000707356"/>
    </source>
</evidence>
<reference evidence="2" key="2">
    <citation type="journal article" date="2022" name="Microbiol. Resour. Announc.">
        <title>Metagenome Sequencing to Explore Phylogenomics of Terrestrial Cyanobacteria.</title>
        <authorList>
            <person name="Ward R.D."/>
            <person name="Stajich J.E."/>
            <person name="Johansen J.R."/>
            <person name="Huntemann M."/>
            <person name="Clum A."/>
            <person name="Foster B."/>
            <person name="Foster B."/>
            <person name="Roux S."/>
            <person name="Palaniappan K."/>
            <person name="Varghese N."/>
            <person name="Mukherjee S."/>
            <person name="Reddy T.B.K."/>
            <person name="Daum C."/>
            <person name="Copeland A."/>
            <person name="Chen I.A."/>
            <person name="Ivanova N.N."/>
            <person name="Kyrpides N.C."/>
            <person name="Shapiro N."/>
            <person name="Eloe-Fadrosh E.A."/>
            <person name="Pietrasiak N."/>
        </authorList>
    </citation>
    <scope>NUCLEOTIDE SEQUENCE</scope>
    <source>
        <strain evidence="2">GSE-TBD4-15B</strain>
    </source>
</reference>
<accession>A0A951P7E1</accession>
<feature type="chain" id="PRO_5037098099" description="Bacterial Ig-like domain-containing protein" evidence="1">
    <location>
        <begin position="26"/>
        <end position="253"/>
    </location>
</feature>
<sequence>MNLQNARIFAAAVCLVLGMAAPGLSQTSPTTQQVSPATAAPEIDSFSVEPIAQLTPGSELLFTLQGTPSAQATFTISDIASNLTMREVEPGVYEGRYTIRSSDPISESTIIRANLSQGSQISSARLQNSLTSSTASAAAPTATAPTAAAPTAAIPLEILSPADSTKIGDNVEVTGRSVPQTTINVKVQANNSLGGVIGINRDVFDRDIQTDAEGNFRFDFQPPLGISGTRYEMSLTTANGGQTQQETLTLIQQ</sequence>